<dbReference type="PIRSF" id="PIRSF002419">
    <property type="entry name" value="Tetraspanin"/>
    <property type="match status" value="1"/>
</dbReference>
<name>A0A7N8YBE9_9TELE</name>
<dbReference type="Ensembl" id="ENSMAMT00000066481.1">
    <property type="protein sequence ID" value="ENSMAMP00000062357.1"/>
    <property type="gene ID" value="ENSMAMG00000028391.1"/>
</dbReference>
<protein>
    <recommendedName>
        <fullName evidence="10">Tetraspanin</fullName>
    </recommendedName>
</protein>
<accession>A0A7N8YBE9</accession>
<proteinExistence type="inferred from homology"/>
<keyword evidence="3 10" id="KW-0812">Transmembrane</keyword>
<evidence type="ECO:0000256" key="1">
    <source>
        <dbReference type="ARBA" id="ARBA00004127"/>
    </source>
</evidence>
<dbReference type="RefSeq" id="XP_026180339.1">
    <property type="nucleotide sequence ID" value="XM_026324554.1"/>
</dbReference>
<evidence type="ECO:0000313" key="11">
    <source>
        <dbReference type="Ensembl" id="ENSMAMP00000062357.1"/>
    </source>
</evidence>
<evidence type="ECO:0000256" key="6">
    <source>
        <dbReference type="ARBA" id="ARBA00023180"/>
    </source>
</evidence>
<keyword evidence="4 10" id="KW-1133">Transmembrane helix</keyword>
<evidence type="ECO:0000256" key="2">
    <source>
        <dbReference type="ARBA" id="ARBA00006840"/>
    </source>
</evidence>
<keyword evidence="9" id="KW-1015">Disulfide bond</keyword>
<dbReference type="Pfam" id="PF00335">
    <property type="entry name" value="Tetraspanin"/>
    <property type="match status" value="1"/>
</dbReference>
<comment type="function">
    <text evidence="8">Structural component of specialized membrane microdomains known as tetraspanin-enriched microdomains (TERMs), which act as platforms for receptor clustering and signaling. Participates thereby in diverse biological functions such as cell signal transduction, adhesion, migration and protein trafficking. Regulates neuronal differentiation in response to NGF by facilitating NGF-mediated activation of NTRK1/TRKA receptor tyrosine kinase and subsequent downstream signaling pathways. Plays a role in the inhibition of TNFalpha-induced apoptosis. Mechanistically, inhibits the NF-kappa-B signaling pathway by blocking phosphorylation of CHUK. Also promotes the stability of the thiamine transporter 1/SLC19A2 in intestinal epithelial cells leading to an increase of thiamine uptake process.</text>
</comment>
<dbReference type="Proteomes" id="UP000261640">
    <property type="component" value="Unplaced"/>
</dbReference>
<sequence length="280" mass="30182">MALDGCGYFCKYVLFIFNLIFAVVGLAFLGLGLWLRFSENTRGIFQIEALNSSAFVMIVTVLIILGSVMLIVVMFGDYGACGEKICALQVFSTLVSILAIAEFVVGVLAWSQRQEIGLSIAEFYTSLYALYVKGGGDPAIGVTLMFIQGALHCCGITGMSVIEVAQKTCPEPDGFFEHIKMDSCPVVIATIFDSKATLVMWLFIGTGVLLIIAVICSVTLTKKICMTVSSPQYIILTQSTPALANPQPPQHQLISTYPNPDQDPVVFPPLSLVTVPAAQT</sequence>
<evidence type="ECO:0000256" key="8">
    <source>
        <dbReference type="ARBA" id="ARBA00054958"/>
    </source>
</evidence>
<dbReference type="GeneID" id="113140659"/>
<keyword evidence="6" id="KW-0325">Glycoprotein</keyword>
<evidence type="ECO:0000313" key="12">
    <source>
        <dbReference type="Proteomes" id="UP000261640"/>
    </source>
</evidence>
<dbReference type="PANTHER" id="PTHR19282:SF216">
    <property type="entry name" value="TETRASPANIN-1"/>
    <property type="match status" value="1"/>
</dbReference>
<keyword evidence="5 10" id="KW-0472">Membrane</keyword>
<dbReference type="InterPro" id="IPR018499">
    <property type="entry name" value="Tetraspanin/Peripherin"/>
</dbReference>
<feature type="transmembrane region" description="Helical" evidence="10">
    <location>
        <begin position="55"/>
        <end position="75"/>
    </location>
</feature>
<evidence type="ECO:0000256" key="10">
    <source>
        <dbReference type="RuleBase" id="RU361218"/>
    </source>
</evidence>
<dbReference type="GO" id="GO:0005886">
    <property type="term" value="C:plasma membrane"/>
    <property type="evidence" value="ECO:0007669"/>
    <property type="project" value="TreeGrafter"/>
</dbReference>
<evidence type="ECO:0000256" key="3">
    <source>
        <dbReference type="ARBA" id="ARBA00022692"/>
    </source>
</evidence>
<dbReference type="GO" id="GO:0012505">
    <property type="term" value="C:endomembrane system"/>
    <property type="evidence" value="ECO:0007669"/>
    <property type="project" value="UniProtKB-SubCell"/>
</dbReference>
<keyword evidence="12" id="KW-1185">Reference proteome</keyword>
<comment type="subunit">
    <text evidence="7">Interacts with SLC19A2. Interacts with NTRK1/TRKA.</text>
</comment>
<dbReference type="InterPro" id="IPR000301">
    <property type="entry name" value="Tetraspanin_animals"/>
</dbReference>
<feature type="transmembrane region" description="Helical" evidence="10">
    <location>
        <begin position="12"/>
        <end position="35"/>
    </location>
</feature>
<dbReference type="SUPFAM" id="SSF48652">
    <property type="entry name" value="Tetraspanin"/>
    <property type="match status" value="1"/>
</dbReference>
<dbReference type="Gene3D" id="1.10.1450.10">
    <property type="entry name" value="Tetraspanin"/>
    <property type="match status" value="1"/>
</dbReference>
<reference evidence="11" key="1">
    <citation type="submission" date="2025-08" db="UniProtKB">
        <authorList>
            <consortium name="Ensembl"/>
        </authorList>
    </citation>
    <scope>IDENTIFICATION</scope>
</reference>
<feature type="transmembrane region" description="Helical" evidence="10">
    <location>
        <begin position="198"/>
        <end position="220"/>
    </location>
</feature>
<evidence type="ECO:0000256" key="9">
    <source>
        <dbReference type="PIRSR" id="PIRSR002419-1"/>
    </source>
</evidence>
<dbReference type="PANTHER" id="PTHR19282">
    <property type="entry name" value="TETRASPANIN"/>
    <property type="match status" value="1"/>
</dbReference>
<feature type="disulfide bond" evidence="9">
    <location>
        <begin position="154"/>
        <end position="169"/>
    </location>
</feature>
<comment type="subcellular location">
    <subcellularLocation>
        <location evidence="1">Endomembrane system</location>
        <topology evidence="1">Multi-pass membrane protein</topology>
    </subcellularLocation>
    <subcellularLocation>
        <location evidence="10">Membrane</location>
        <topology evidence="10">Multi-pass membrane protein</topology>
    </subcellularLocation>
</comment>
<feature type="transmembrane region" description="Helical" evidence="10">
    <location>
        <begin position="87"/>
        <end position="110"/>
    </location>
</feature>
<dbReference type="GeneTree" id="ENSGT00940000155083"/>
<dbReference type="InParanoid" id="A0A7N8YBE9"/>
<evidence type="ECO:0000256" key="7">
    <source>
        <dbReference type="ARBA" id="ARBA00046464"/>
    </source>
</evidence>
<organism evidence="11 12">
    <name type="scientific">Mastacembelus armatus</name>
    <name type="common">zig-zag eel</name>
    <dbReference type="NCBI Taxonomy" id="205130"/>
    <lineage>
        <taxon>Eukaryota</taxon>
        <taxon>Metazoa</taxon>
        <taxon>Chordata</taxon>
        <taxon>Craniata</taxon>
        <taxon>Vertebrata</taxon>
        <taxon>Euteleostomi</taxon>
        <taxon>Actinopterygii</taxon>
        <taxon>Neopterygii</taxon>
        <taxon>Teleostei</taxon>
        <taxon>Neoteleostei</taxon>
        <taxon>Acanthomorphata</taxon>
        <taxon>Anabantaria</taxon>
        <taxon>Synbranchiformes</taxon>
        <taxon>Mastacembelidae</taxon>
        <taxon>Mastacembelus</taxon>
    </lineage>
</organism>
<evidence type="ECO:0000256" key="4">
    <source>
        <dbReference type="ARBA" id="ARBA00022989"/>
    </source>
</evidence>
<dbReference type="AlphaFoldDB" id="A0A7N8YBE9"/>
<dbReference type="InterPro" id="IPR008952">
    <property type="entry name" value="Tetraspanin_EC2_sf"/>
</dbReference>
<dbReference type="PRINTS" id="PR00259">
    <property type="entry name" value="TMFOUR"/>
</dbReference>
<reference evidence="11" key="2">
    <citation type="submission" date="2025-09" db="UniProtKB">
        <authorList>
            <consortium name="Ensembl"/>
        </authorList>
    </citation>
    <scope>IDENTIFICATION</scope>
</reference>
<dbReference type="CTD" id="393524"/>
<comment type="similarity">
    <text evidence="2 10">Belongs to the tetraspanin (TM4SF) family.</text>
</comment>
<evidence type="ECO:0000256" key="5">
    <source>
        <dbReference type="ARBA" id="ARBA00023136"/>
    </source>
</evidence>
<dbReference type="OrthoDB" id="438211at2759"/>